<keyword evidence="7" id="KW-0067">ATP-binding</keyword>
<protein>
    <recommendedName>
        <fullName evidence="2">histidine kinase</fullName>
        <ecNumber evidence="2">2.7.13.3</ecNumber>
    </recommendedName>
</protein>
<dbReference type="Pfam" id="PF00072">
    <property type="entry name" value="Response_reg"/>
    <property type="match status" value="1"/>
</dbReference>
<dbReference type="Gene3D" id="3.40.50.2300">
    <property type="match status" value="1"/>
</dbReference>
<comment type="catalytic activity">
    <reaction evidence="1">
        <text>ATP + protein L-histidine = ADP + protein N-phospho-L-histidine.</text>
        <dbReference type="EC" id="2.7.13.3"/>
    </reaction>
</comment>
<dbReference type="PROSITE" id="PS50110">
    <property type="entry name" value="RESPONSE_REGULATORY"/>
    <property type="match status" value="1"/>
</dbReference>
<proteinExistence type="predicted"/>
<comment type="caution">
    <text evidence="14">The sequence shown here is derived from an EMBL/GenBank/DDBJ whole genome shotgun (WGS) entry which is preliminary data.</text>
</comment>
<dbReference type="AlphaFoldDB" id="A0A5R9G3Z3"/>
<feature type="transmembrane region" description="Helical" evidence="11">
    <location>
        <begin position="237"/>
        <end position="254"/>
    </location>
</feature>
<evidence type="ECO:0000259" key="12">
    <source>
        <dbReference type="PROSITE" id="PS50109"/>
    </source>
</evidence>
<evidence type="ECO:0000256" key="2">
    <source>
        <dbReference type="ARBA" id="ARBA00012438"/>
    </source>
</evidence>
<dbReference type="SUPFAM" id="SSF52172">
    <property type="entry name" value="CheY-like"/>
    <property type="match status" value="1"/>
</dbReference>
<evidence type="ECO:0000256" key="5">
    <source>
        <dbReference type="ARBA" id="ARBA00022741"/>
    </source>
</evidence>
<dbReference type="SMART" id="SM00387">
    <property type="entry name" value="HATPase_c"/>
    <property type="match status" value="2"/>
</dbReference>
<feature type="domain" description="Response regulatory" evidence="13">
    <location>
        <begin position="705"/>
        <end position="822"/>
    </location>
</feature>
<keyword evidence="5" id="KW-0547">Nucleotide-binding</keyword>
<dbReference type="OrthoDB" id="9809348at2"/>
<accession>A0A5R9G3Z3</accession>
<evidence type="ECO:0000256" key="4">
    <source>
        <dbReference type="ARBA" id="ARBA00022679"/>
    </source>
</evidence>
<dbReference type="Proteomes" id="UP000309676">
    <property type="component" value="Unassembled WGS sequence"/>
</dbReference>
<dbReference type="EC" id="2.7.13.3" evidence="2"/>
<evidence type="ECO:0000256" key="11">
    <source>
        <dbReference type="SAM" id="Phobius"/>
    </source>
</evidence>
<feature type="region of interest" description="Disordered" evidence="10">
    <location>
        <begin position="673"/>
        <end position="696"/>
    </location>
</feature>
<evidence type="ECO:0000256" key="6">
    <source>
        <dbReference type="ARBA" id="ARBA00022777"/>
    </source>
</evidence>
<dbReference type="PANTHER" id="PTHR43047">
    <property type="entry name" value="TWO-COMPONENT HISTIDINE PROTEIN KINASE"/>
    <property type="match status" value="1"/>
</dbReference>
<evidence type="ECO:0000313" key="14">
    <source>
        <dbReference type="EMBL" id="TLS49739.1"/>
    </source>
</evidence>
<dbReference type="SUPFAM" id="SSF55874">
    <property type="entry name" value="ATPase domain of HSP90 chaperone/DNA topoisomerase II/histidine kinase"/>
    <property type="match status" value="2"/>
</dbReference>
<feature type="modified residue" description="4-aspartylphosphate" evidence="9">
    <location>
        <position position="755"/>
    </location>
</feature>
<dbReference type="Gene3D" id="1.10.287.130">
    <property type="match status" value="1"/>
</dbReference>
<dbReference type="InterPro" id="IPR003661">
    <property type="entry name" value="HisK_dim/P_dom"/>
</dbReference>
<keyword evidence="8" id="KW-0902">Two-component regulatory system</keyword>
<dbReference type="SMART" id="SM00448">
    <property type="entry name" value="REC"/>
    <property type="match status" value="1"/>
</dbReference>
<evidence type="ECO:0000313" key="15">
    <source>
        <dbReference type="Proteomes" id="UP000309676"/>
    </source>
</evidence>
<dbReference type="GO" id="GO:0000155">
    <property type="term" value="F:phosphorelay sensor kinase activity"/>
    <property type="evidence" value="ECO:0007669"/>
    <property type="project" value="InterPro"/>
</dbReference>
<dbReference type="SUPFAM" id="SSF47384">
    <property type="entry name" value="Homodimeric domain of signal transducing histidine kinase"/>
    <property type="match status" value="1"/>
</dbReference>
<dbReference type="CDD" id="cd17574">
    <property type="entry name" value="REC_OmpR"/>
    <property type="match status" value="1"/>
</dbReference>
<evidence type="ECO:0000259" key="13">
    <source>
        <dbReference type="PROSITE" id="PS50110"/>
    </source>
</evidence>
<evidence type="ECO:0000256" key="9">
    <source>
        <dbReference type="PROSITE-ProRule" id="PRU00169"/>
    </source>
</evidence>
<dbReference type="GO" id="GO:0005886">
    <property type="term" value="C:plasma membrane"/>
    <property type="evidence" value="ECO:0007669"/>
    <property type="project" value="TreeGrafter"/>
</dbReference>
<evidence type="ECO:0000256" key="7">
    <source>
        <dbReference type="ARBA" id="ARBA00022840"/>
    </source>
</evidence>
<dbReference type="InterPro" id="IPR010559">
    <property type="entry name" value="Sig_transdc_His_kin_internal"/>
</dbReference>
<evidence type="ECO:0000256" key="1">
    <source>
        <dbReference type="ARBA" id="ARBA00000085"/>
    </source>
</evidence>
<evidence type="ECO:0000256" key="8">
    <source>
        <dbReference type="ARBA" id="ARBA00023012"/>
    </source>
</evidence>
<organism evidence="14 15">
    <name type="scientific">Paenibacillus antri</name>
    <dbReference type="NCBI Taxonomy" id="2582848"/>
    <lineage>
        <taxon>Bacteria</taxon>
        <taxon>Bacillati</taxon>
        <taxon>Bacillota</taxon>
        <taxon>Bacilli</taxon>
        <taxon>Bacillales</taxon>
        <taxon>Paenibacillaceae</taxon>
        <taxon>Paenibacillus</taxon>
    </lineage>
</organism>
<dbReference type="RefSeq" id="WP_138196892.1">
    <property type="nucleotide sequence ID" value="NZ_VCIW01000019.1"/>
</dbReference>
<keyword evidence="11" id="KW-0472">Membrane</keyword>
<feature type="transmembrane region" description="Helical" evidence="11">
    <location>
        <begin position="330"/>
        <end position="352"/>
    </location>
</feature>
<dbReference type="InterPro" id="IPR036890">
    <property type="entry name" value="HATPase_C_sf"/>
</dbReference>
<dbReference type="Pfam" id="PF07695">
    <property type="entry name" value="7TMR-DISM_7TM"/>
    <property type="match status" value="1"/>
</dbReference>
<dbReference type="SUPFAM" id="SSF49785">
    <property type="entry name" value="Galactose-binding domain-like"/>
    <property type="match status" value="1"/>
</dbReference>
<dbReference type="InterPro" id="IPR005467">
    <property type="entry name" value="His_kinase_dom"/>
</dbReference>
<keyword evidence="15" id="KW-1185">Reference proteome</keyword>
<keyword evidence="6" id="KW-0418">Kinase</keyword>
<feature type="transmembrane region" description="Helical" evidence="11">
    <location>
        <begin position="211"/>
        <end position="230"/>
    </location>
</feature>
<dbReference type="SMART" id="SM00388">
    <property type="entry name" value="HisKA"/>
    <property type="match status" value="1"/>
</dbReference>
<feature type="transmembrane region" description="Helical" evidence="11">
    <location>
        <begin position="274"/>
        <end position="294"/>
    </location>
</feature>
<dbReference type="PROSITE" id="PS50109">
    <property type="entry name" value="HIS_KIN"/>
    <property type="match status" value="2"/>
</dbReference>
<feature type="transmembrane region" description="Helical" evidence="11">
    <location>
        <begin position="301"/>
        <end position="324"/>
    </location>
</feature>
<feature type="domain" description="Histidine kinase" evidence="12">
    <location>
        <begin position="827"/>
        <end position="1030"/>
    </location>
</feature>
<dbReference type="InterPro" id="IPR008979">
    <property type="entry name" value="Galactose-bd-like_sf"/>
</dbReference>
<dbReference type="CDD" id="cd00075">
    <property type="entry name" value="HATPase"/>
    <property type="match status" value="1"/>
</dbReference>
<dbReference type="Pfam" id="PF06580">
    <property type="entry name" value="His_kinase"/>
    <property type="match status" value="1"/>
</dbReference>
<name>A0A5R9G3Z3_9BACL</name>
<keyword evidence="4" id="KW-0808">Transferase</keyword>
<dbReference type="Pfam" id="PF00512">
    <property type="entry name" value="HisKA"/>
    <property type="match status" value="1"/>
</dbReference>
<dbReference type="EMBL" id="VCIW01000019">
    <property type="protein sequence ID" value="TLS49739.1"/>
    <property type="molecule type" value="Genomic_DNA"/>
</dbReference>
<dbReference type="PRINTS" id="PR00344">
    <property type="entry name" value="BCTRLSENSOR"/>
</dbReference>
<keyword evidence="3 9" id="KW-0597">Phosphoprotein</keyword>
<feature type="domain" description="Histidine kinase" evidence="12">
    <location>
        <begin position="435"/>
        <end position="651"/>
    </location>
</feature>
<dbReference type="InterPro" id="IPR011623">
    <property type="entry name" value="7TMR_DISM_rcpt_extracell_dom1"/>
</dbReference>
<dbReference type="InterPro" id="IPR036097">
    <property type="entry name" value="HisK_dim/P_sf"/>
</dbReference>
<dbReference type="CDD" id="cd00082">
    <property type="entry name" value="HisKA"/>
    <property type="match status" value="1"/>
</dbReference>
<gene>
    <name evidence="14" type="ORF">FE782_24025</name>
</gene>
<dbReference type="Gene3D" id="2.60.120.260">
    <property type="entry name" value="Galactose-binding domain-like"/>
    <property type="match status" value="1"/>
</dbReference>
<dbReference type="PANTHER" id="PTHR43047:SF72">
    <property type="entry name" value="OSMOSENSING HISTIDINE PROTEIN KINASE SLN1"/>
    <property type="match status" value="1"/>
</dbReference>
<evidence type="ECO:0000256" key="10">
    <source>
        <dbReference type="SAM" id="MobiDB-lite"/>
    </source>
</evidence>
<feature type="compositionally biased region" description="Basic and acidic residues" evidence="10">
    <location>
        <begin position="681"/>
        <end position="696"/>
    </location>
</feature>
<dbReference type="InterPro" id="IPR004358">
    <property type="entry name" value="Sig_transdc_His_kin-like_C"/>
</dbReference>
<dbReference type="Gene3D" id="3.30.565.10">
    <property type="entry name" value="Histidine kinase-like ATPase, C-terminal domain"/>
    <property type="match status" value="2"/>
</dbReference>
<evidence type="ECO:0000256" key="3">
    <source>
        <dbReference type="ARBA" id="ARBA00022553"/>
    </source>
</evidence>
<dbReference type="Pfam" id="PF02518">
    <property type="entry name" value="HATPase_c"/>
    <property type="match status" value="2"/>
</dbReference>
<feature type="transmembrane region" description="Helical" evidence="11">
    <location>
        <begin position="359"/>
        <end position="381"/>
    </location>
</feature>
<dbReference type="GO" id="GO:0009927">
    <property type="term" value="F:histidine phosphotransfer kinase activity"/>
    <property type="evidence" value="ECO:0007669"/>
    <property type="project" value="TreeGrafter"/>
</dbReference>
<keyword evidence="11" id="KW-1133">Transmembrane helix</keyword>
<dbReference type="InterPro" id="IPR001789">
    <property type="entry name" value="Sig_transdc_resp-reg_receiver"/>
</dbReference>
<dbReference type="GO" id="GO:0005524">
    <property type="term" value="F:ATP binding"/>
    <property type="evidence" value="ECO:0007669"/>
    <property type="project" value="UniProtKB-KW"/>
</dbReference>
<reference evidence="14 15" key="1">
    <citation type="submission" date="2019-05" db="EMBL/GenBank/DDBJ databases">
        <authorList>
            <person name="Narsing Rao M.P."/>
            <person name="Li W.J."/>
        </authorList>
    </citation>
    <scope>NUCLEOTIDE SEQUENCE [LARGE SCALE GENOMIC DNA]</scope>
    <source>
        <strain evidence="14 15">SYSU_K30003</strain>
    </source>
</reference>
<sequence length="1046" mass="116749">MSRKKIWILAAFAVLMFFRGYALFVAEAPSPQAAGGTLDLRDWNLAEDGTVRLEGEWLFYPSAYVDPSTEDPSGVEPVPLQVPGKWDDALSEDGETTFGYGTYRLRVLLSDEDRDRLALALRSSNVRTAHWLYVSGEPVGGSGTPGVDRASTSPQNTPYVAETAVRGDTLTLTVHTANFHYGNQGGVFDTFQLGTVHNVVREEQAEKMVETILGALFLTLGLLFIAVYALRRQNPELFWFGCFFLAYLAFGATHGEKLLFVWWPTLSYEWQSKLQMLSSLSIYFTILWFVRFMFPQYASLWVVRLSTVVTALLTVFCLLSEVFVYSSYDYLLMGFEGLLSLYLMAWLLAGVLTRKTESVYALLGALCLFYEHLFVGLTFLGLQPSNLFFPIEMLAFVFSMGVLLAKRFFDNLKKVEQASMQLVQADRMKSEFLATTSHELRTPLHGMINMAQLSLDEGGLDAAKAERLRLIVSTGRNLSHLLEDILDLSRLNEGTMHINLKAVDLRTAAEGVWELLPYVSEDRTVRFENRVPSDLPRVLADDQRVMQILFNLLNNAMKHADAKTIAVEAETVGSFVEISVTDDGKGIPPDQLDAIFDEFRQGYAEGEAAPKGAGLGLAITRKLVELQRGSISVESNPGRHTAFRFTLPLAPASVLAETAAAAAKLEERSKASLQDASGWKNRSETEDRPRAMEKSYRKEVRDAPRILLVEDDPVSLKVVYELLTNERYSVDAVSDGSQAMRALTGAPRWDAVILDVSLPGKTGYELCRFIRSRFSFHELPVLFLTARSQPADLMAGFDAGANDYVLKPVDSAELKARVRTLLQLKQSVREKLHMEMALIQAQIKPHFLFNALNTIASLSETDPDRMREVLTDFGLYLKNSFDLRNLNDVVPFAMEWTLVESYLSVERARFGERMRIVANVPEYAAFELPPLSIQPIVENALRHGILKRPGGGEVRIDVEPRMDRIVVAVSDNGIGFAEGTAERILSGRHEGGIGLTNIHRRLLHVYGQGLTIESSPDRGSTVRFEIPIGTKEVPTEIDEHESDHSG</sequence>
<dbReference type="InterPro" id="IPR011006">
    <property type="entry name" value="CheY-like_superfamily"/>
</dbReference>
<keyword evidence="11" id="KW-0812">Transmembrane</keyword>
<dbReference type="InterPro" id="IPR003594">
    <property type="entry name" value="HATPase_dom"/>
</dbReference>